<dbReference type="AlphaFoldDB" id="A0A3P5XT04"/>
<gene>
    <name evidence="7" type="ORF">FILTAD_02919</name>
</gene>
<feature type="transmembrane region" description="Helical" evidence="6">
    <location>
        <begin position="50"/>
        <end position="69"/>
    </location>
</feature>
<dbReference type="RefSeq" id="WP_124071730.1">
    <property type="nucleotide sequence ID" value="NZ_CBCRXF010000004.1"/>
</dbReference>
<comment type="subcellular location">
    <subcellularLocation>
        <location evidence="1">Cell membrane</location>
        <topology evidence="1">Multi-pass membrane protein</topology>
    </subcellularLocation>
</comment>
<proteinExistence type="predicted"/>
<evidence type="ECO:0008006" key="9">
    <source>
        <dbReference type="Google" id="ProtNLM"/>
    </source>
</evidence>
<dbReference type="GO" id="GO:0005886">
    <property type="term" value="C:plasma membrane"/>
    <property type="evidence" value="ECO:0007669"/>
    <property type="project" value="UniProtKB-SubCell"/>
</dbReference>
<keyword evidence="8" id="KW-1185">Reference proteome</keyword>
<dbReference type="InterPro" id="IPR003740">
    <property type="entry name" value="YitT"/>
</dbReference>
<accession>A0A3P5XT04</accession>
<evidence type="ECO:0000256" key="1">
    <source>
        <dbReference type="ARBA" id="ARBA00004651"/>
    </source>
</evidence>
<evidence type="ECO:0000313" key="8">
    <source>
        <dbReference type="Proteomes" id="UP000270468"/>
    </source>
</evidence>
<feature type="transmembrane region" description="Helical" evidence="6">
    <location>
        <begin position="143"/>
        <end position="163"/>
    </location>
</feature>
<dbReference type="InterPro" id="IPR051461">
    <property type="entry name" value="UPF0750_membrane"/>
</dbReference>
<keyword evidence="5 6" id="KW-0472">Membrane</keyword>
<feature type="transmembrane region" description="Helical" evidence="6">
    <location>
        <begin position="7"/>
        <end position="30"/>
    </location>
</feature>
<evidence type="ECO:0000256" key="3">
    <source>
        <dbReference type="ARBA" id="ARBA00022692"/>
    </source>
</evidence>
<evidence type="ECO:0000256" key="4">
    <source>
        <dbReference type="ARBA" id="ARBA00022989"/>
    </source>
</evidence>
<feature type="transmembrane region" description="Helical" evidence="6">
    <location>
        <begin position="105"/>
        <end position="123"/>
    </location>
</feature>
<keyword evidence="2" id="KW-1003">Cell membrane</keyword>
<organism evidence="7 8">
    <name type="scientific">Filibacter tadaridae</name>
    <dbReference type="NCBI Taxonomy" id="2483811"/>
    <lineage>
        <taxon>Bacteria</taxon>
        <taxon>Bacillati</taxon>
        <taxon>Bacillota</taxon>
        <taxon>Bacilli</taxon>
        <taxon>Bacillales</taxon>
        <taxon>Caryophanaceae</taxon>
        <taxon>Filibacter</taxon>
    </lineage>
</organism>
<dbReference type="Pfam" id="PF02588">
    <property type="entry name" value="YitT_membrane"/>
    <property type="match status" value="1"/>
</dbReference>
<evidence type="ECO:0000256" key="2">
    <source>
        <dbReference type="ARBA" id="ARBA00022475"/>
    </source>
</evidence>
<dbReference type="EMBL" id="UXAV01000045">
    <property type="protein sequence ID" value="VDC33509.1"/>
    <property type="molecule type" value="Genomic_DNA"/>
</dbReference>
<feature type="transmembrane region" description="Helical" evidence="6">
    <location>
        <begin position="76"/>
        <end position="93"/>
    </location>
</feature>
<dbReference type="Proteomes" id="UP000270468">
    <property type="component" value="Unassembled WGS sequence"/>
</dbReference>
<feature type="transmembrane region" description="Helical" evidence="6">
    <location>
        <begin position="169"/>
        <end position="189"/>
    </location>
</feature>
<evidence type="ECO:0000313" key="7">
    <source>
        <dbReference type="EMBL" id="VDC33509.1"/>
    </source>
</evidence>
<evidence type="ECO:0000256" key="5">
    <source>
        <dbReference type="ARBA" id="ARBA00023136"/>
    </source>
</evidence>
<dbReference type="PANTHER" id="PTHR33545">
    <property type="entry name" value="UPF0750 MEMBRANE PROTEIN YITT-RELATED"/>
    <property type="match status" value="1"/>
</dbReference>
<sequence length="201" mass="21569">MQFLEKSLTILIGSLLIAIGVNLFLVPFGLLEGGAVGVSLIFHYMLDVKVGLTFLLLSIPIFIMAWFFYRSFFYNGIHGMLFSSLIIDLLYPLHKLGGGLGVSPLFGAAFGGIIIGAGAGIMLRRDISIGGIDLFSQMIARKLRMNAGIAIFLVDVVIVTIGSLMLESVFLSISLTTVLLSGITTSIIVSTAPELSKELTH</sequence>
<keyword evidence="4 6" id="KW-1133">Transmembrane helix</keyword>
<dbReference type="PANTHER" id="PTHR33545:SF5">
    <property type="entry name" value="UPF0750 MEMBRANE PROTEIN YITT"/>
    <property type="match status" value="1"/>
</dbReference>
<protein>
    <recommendedName>
        <fullName evidence="9">5xTM membrane BCR, YitT family</fullName>
    </recommendedName>
</protein>
<dbReference type="OrthoDB" id="2602718at2"/>
<evidence type="ECO:0000256" key="6">
    <source>
        <dbReference type="SAM" id="Phobius"/>
    </source>
</evidence>
<name>A0A3P5XT04_9BACL</name>
<reference evidence="7 8" key="1">
    <citation type="submission" date="2018-11" db="EMBL/GenBank/DDBJ databases">
        <authorList>
            <person name="Criscuolo A."/>
        </authorList>
    </citation>
    <scope>NUCLEOTIDE SEQUENCE [LARGE SCALE GENOMIC DNA]</scope>
    <source>
        <strain evidence="7">ATB-66</strain>
    </source>
</reference>
<keyword evidence="3 6" id="KW-0812">Transmembrane</keyword>